<accession>A0ACC0ZF30</accession>
<gene>
    <name evidence="1" type="ORF">Pint_15227</name>
</gene>
<dbReference type="Proteomes" id="UP001163603">
    <property type="component" value="Chromosome 2"/>
</dbReference>
<comment type="caution">
    <text evidence="1">The sequence shown here is derived from an EMBL/GenBank/DDBJ whole genome shotgun (WGS) entry which is preliminary data.</text>
</comment>
<sequence length="82" mass="9183">MSSQSSSRTAKPTEDKINHLISKLQPLLPQLNQRPHGTVAAKELLKEACNYIRRLHGEIDDLSERISQLLNAIDTSDVDMDS</sequence>
<evidence type="ECO:0000313" key="2">
    <source>
        <dbReference type="Proteomes" id="UP001163603"/>
    </source>
</evidence>
<name>A0ACC0ZF30_9ROSI</name>
<proteinExistence type="predicted"/>
<organism evidence="1 2">
    <name type="scientific">Pistacia integerrima</name>
    <dbReference type="NCBI Taxonomy" id="434235"/>
    <lineage>
        <taxon>Eukaryota</taxon>
        <taxon>Viridiplantae</taxon>
        <taxon>Streptophyta</taxon>
        <taxon>Embryophyta</taxon>
        <taxon>Tracheophyta</taxon>
        <taxon>Spermatophyta</taxon>
        <taxon>Magnoliopsida</taxon>
        <taxon>eudicotyledons</taxon>
        <taxon>Gunneridae</taxon>
        <taxon>Pentapetalae</taxon>
        <taxon>rosids</taxon>
        <taxon>malvids</taxon>
        <taxon>Sapindales</taxon>
        <taxon>Anacardiaceae</taxon>
        <taxon>Pistacia</taxon>
    </lineage>
</organism>
<reference evidence="2" key="1">
    <citation type="journal article" date="2023" name="G3 (Bethesda)">
        <title>Genome assembly and association tests identify interacting loci associated with vigor, precocity, and sex in interspecific pistachio rootstocks.</title>
        <authorList>
            <person name="Palmer W."/>
            <person name="Jacygrad E."/>
            <person name="Sagayaradj S."/>
            <person name="Cavanaugh K."/>
            <person name="Han R."/>
            <person name="Bertier L."/>
            <person name="Beede B."/>
            <person name="Kafkas S."/>
            <person name="Golino D."/>
            <person name="Preece J."/>
            <person name="Michelmore R."/>
        </authorList>
    </citation>
    <scope>NUCLEOTIDE SEQUENCE [LARGE SCALE GENOMIC DNA]</scope>
</reference>
<protein>
    <submittedName>
        <fullName evidence="1">Uncharacterized protein</fullName>
    </submittedName>
</protein>
<keyword evidence="2" id="KW-1185">Reference proteome</keyword>
<dbReference type="EMBL" id="CM047737">
    <property type="protein sequence ID" value="KAJ0049060.1"/>
    <property type="molecule type" value="Genomic_DNA"/>
</dbReference>
<evidence type="ECO:0000313" key="1">
    <source>
        <dbReference type="EMBL" id="KAJ0049060.1"/>
    </source>
</evidence>